<reference evidence="1 2" key="1">
    <citation type="submission" date="2015-09" db="EMBL/GenBank/DDBJ databases">
        <title>Draft Genome Sequence of Bradyrhizobium manausense Strain BR 3351T, a Novel Symbiotic Nitrogen-Fixing Alphaproteobacterium Isolated from Brazilian Amazon Rain Forest.</title>
        <authorList>
            <person name="De Araujo J.L."/>
            <person name="Zilli J.E."/>
        </authorList>
    </citation>
    <scope>NUCLEOTIDE SEQUENCE [LARGE SCALE GENOMIC DNA]</scope>
    <source>
        <strain evidence="1 2">BR3351</strain>
    </source>
</reference>
<gene>
    <name evidence="1" type="ORF">AOQ71_10160</name>
</gene>
<sequence length="266" mass="29371">MQSKLRMAVTHPHANFAARDQAVASLVERLGPQADELKKPPPPGGVGYGVFYTSPFKTGWGHGTSFSCDFVCPSPPGGNVNTWLYLTATNRSGLGVEAFVAYNAQGTPHFRVFDWARNDHWQTDIPFTSLANYLTTASAHGHPYPVLPVWNSTWLIGANRYRNQALLYNHTRGGWDLIYQYDYDATDAQQKTGFIGSWAPIVETFQAAYLNTQPMGALGTQLISADNNGHWGSWALLAASNSNLRIDNLGFHLVFLDPNYAFIVNS</sequence>
<dbReference type="EMBL" id="LJYG01000044">
    <property type="protein sequence ID" value="KRQ15354.1"/>
    <property type="molecule type" value="Genomic_DNA"/>
</dbReference>
<proteinExistence type="predicted"/>
<dbReference type="AlphaFoldDB" id="A0A0R3DZH7"/>
<keyword evidence="2" id="KW-1185">Reference proteome</keyword>
<name>A0A0R3DZH7_9BRAD</name>
<organism evidence="1 2">
    <name type="scientific">Bradyrhizobium manausense</name>
    <dbReference type="NCBI Taxonomy" id="989370"/>
    <lineage>
        <taxon>Bacteria</taxon>
        <taxon>Pseudomonadati</taxon>
        <taxon>Pseudomonadota</taxon>
        <taxon>Alphaproteobacteria</taxon>
        <taxon>Hyphomicrobiales</taxon>
        <taxon>Nitrobacteraceae</taxon>
        <taxon>Bradyrhizobium</taxon>
    </lineage>
</organism>
<accession>A0A0R3DZH7</accession>
<evidence type="ECO:0000313" key="1">
    <source>
        <dbReference type="EMBL" id="KRQ15354.1"/>
    </source>
</evidence>
<comment type="caution">
    <text evidence="1">The sequence shown here is derived from an EMBL/GenBank/DDBJ whole genome shotgun (WGS) entry which is preliminary data.</text>
</comment>
<protein>
    <submittedName>
        <fullName evidence="1">Uncharacterized protein</fullName>
    </submittedName>
</protein>
<dbReference type="Proteomes" id="UP000051936">
    <property type="component" value="Unassembled WGS sequence"/>
</dbReference>
<evidence type="ECO:0000313" key="2">
    <source>
        <dbReference type="Proteomes" id="UP000051936"/>
    </source>
</evidence>